<sequence>MAFEVRRDARRIYNDKFMPRAECPTLRGWELCDIAAFKGSWEKKVNVGPASDLLSTDGKWYDIPKKNPEIMVLFYKGLAPPIEPKDASRACKSWTPLPQGHLLATVSCLRQLSESLGGTIDKPRLTKKLFWGKPAKGKVFESCNERQDEGCKRVQLLVKGVPDTSLPDIPRGALIFGRERSYKIERCPSAGKIRLYMPTKPAEAEDESVCENTSGGDHLDDCIFHAQEDSIASNPEDHSSNDDAADETDLPVWPPSWTLPGLDNAVPTQSGNTDPSIQKSSAGSTRQDAPTDQPRLRRVKGGILHVEESELTRVLDGDK</sequence>
<reference evidence="2" key="1">
    <citation type="submission" date="2023-06" db="EMBL/GenBank/DDBJ databases">
        <title>Conoideocrella luteorostrata (Hypocreales: Clavicipitaceae), a potential biocontrol fungus for elongate hemlock scale in United States Christmas tree production areas.</title>
        <authorList>
            <person name="Barrett H."/>
            <person name="Lovett B."/>
            <person name="Macias A.M."/>
            <person name="Stajich J.E."/>
            <person name="Kasson M.T."/>
        </authorList>
    </citation>
    <scope>NUCLEOTIDE SEQUENCE</scope>
    <source>
        <strain evidence="2">ARSEF 14590</strain>
    </source>
</reference>
<accession>A0AAJ0CHQ9</accession>
<dbReference type="EMBL" id="JASWJB010000221">
    <property type="protein sequence ID" value="KAK2593251.1"/>
    <property type="molecule type" value="Genomic_DNA"/>
</dbReference>
<feature type="compositionally biased region" description="Polar residues" evidence="1">
    <location>
        <begin position="266"/>
        <end position="290"/>
    </location>
</feature>
<feature type="region of interest" description="Disordered" evidence="1">
    <location>
        <begin position="232"/>
        <end position="304"/>
    </location>
</feature>
<keyword evidence="3" id="KW-1185">Reference proteome</keyword>
<comment type="caution">
    <text evidence="2">The sequence shown here is derived from an EMBL/GenBank/DDBJ whole genome shotgun (WGS) entry which is preliminary data.</text>
</comment>
<proteinExistence type="predicted"/>
<name>A0AAJ0CHQ9_9HYPO</name>
<gene>
    <name evidence="2" type="ORF">QQS21_009050</name>
</gene>
<organism evidence="2 3">
    <name type="scientific">Conoideocrella luteorostrata</name>
    <dbReference type="NCBI Taxonomy" id="1105319"/>
    <lineage>
        <taxon>Eukaryota</taxon>
        <taxon>Fungi</taxon>
        <taxon>Dikarya</taxon>
        <taxon>Ascomycota</taxon>
        <taxon>Pezizomycotina</taxon>
        <taxon>Sordariomycetes</taxon>
        <taxon>Hypocreomycetidae</taxon>
        <taxon>Hypocreales</taxon>
        <taxon>Clavicipitaceae</taxon>
        <taxon>Conoideocrella</taxon>
    </lineage>
</organism>
<evidence type="ECO:0000313" key="2">
    <source>
        <dbReference type="EMBL" id="KAK2593251.1"/>
    </source>
</evidence>
<evidence type="ECO:0000256" key="1">
    <source>
        <dbReference type="SAM" id="MobiDB-lite"/>
    </source>
</evidence>
<dbReference type="AlphaFoldDB" id="A0AAJ0CHQ9"/>
<dbReference type="Proteomes" id="UP001251528">
    <property type="component" value="Unassembled WGS sequence"/>
</dbReference>
<evidence type="ECO:0000313" key="3">
    <source>
        <dbReference type="Proteomes" id="UP001251528"/>
    </source>
</evidence>
<protein>
    <submittedName>
        <fullName evidence="2">Uncharacterized protein</fullName>
    </submittedName>
</protein>